<reference evidence="1 2" key="2">
    <citation type="submission" date="2018-11" db="EMBL/GenBank/DDBJ databases">
        <authorList>
            <consortium name="Pathogen Informatics"/>
        </authorList>
    </citation>
    <scope>NUCLEOTIDE SEQUENCE [LARGE SCALE GENOMIC DNA]</scope>
    <source>
        <strain evidence="1 2">Egypt</strain>
    </source>
</reference>
<sequence length="153" mass="17573">MKARVQFHRRKRLEWKLNTSNPSTADRKCQDTSNSWTVYDDLLEELEESFEAPGRHYDPSVLVEPSLSYNGTCHTSNGGMSVTIEKYLNQRFLNFLEEPQTGVCYRYLPASPTKLCAEISTMTDPEDKDDDDSARRRKANCLPLCRCMPKKVG</sequence>
<dbReference type="WBParaSite" id="ECPE_0001043401-mRNA-1">
    <property type="protein sequence ID" value="ECPE_0001043401-mRNA-1"/>
    <property type="gene ID" value="ECPE_0001043401"/>
</dbReference>
<dbReference type="Proteomes" id="UP000272942">
    <property type="component" value="Unassembled WGS sequence"/>
</dbReference>
<keyword evidence="2" id="KW-1185">Reference proteome</keyword>
<dbReference type="EMBL" id="UZAN01049018">
    <property type="protein sequence ID" value="VDP86992.1"/>
    <property type="molecule type" value="Genomic_DNA"/>
</dbReference>
<proteinExistence type="predicted"/>
<organism evidence="3">
    <name type="scientific">Echinostoma caproni</name>
    <dbReference type="NCBI Taxonomy" id="27848"/>
    <lineage>
        <taxon>Eukaryota</taxon>
        <taxon>Metazoa</taxon>
        <taxon>Spiralia</taxon>
        <taxon>Lophotrochozoa</taxon>
        <taxon>Platyhelminthes</taxon>
        <taxon>Trematoda</taxon>
        <taxon>Digenea</taxon>
        <taxon>Plagiorchiida</taxon>
        <taxon>Echinostomata</taxon>
        <taxon>Echinostomatoidea</taxon>
        <taxon>Echinostomatidae</taxon>
        <taxon>Echinostoma</taxon>
    </lineage>
</organism>
<name>A0A183ATW7_9TREM</name>
<evidence type="ECO:0000313" key="1">
    <source>
        <dbReference type="EMBL" id="VDP86992.1"/>
    </source>
</evidence>
<evidence type="ECO:0000313" key="2">
    <source>
        <dbReference type="Proteomes" id="UP000272942"/>
    </source>
</evidence>
<dbReference type="AlphaFoldDB" id="A0A183ATW7"/>
<dbReference type="OrthoDB" id="6265721at2759"/>
<protein>
    <submittedName>
        <fullName evidence="3">Integrase catalytic domain-containing protein</fullName>
    </submittedName>
</protein>
<reference evidence="3" key="1">
    <citation type="submission" date="2016-06" db="UniProtKB">
        <authorList>
            <consortium name="WormBaseParasite"/>
        </authorList>
    </citation>
    <scope>IDENTIFICATION</scope>
</reference>
<gene>
    <name evidence="1" type="ORF">ECPE_LOCUS10402</name>
</gene>
<accession>A0A183ATW7</accession>
<evidence type="ECO:0000313" key="3">
    <source>
        <dbReference type="WBParaSite" id="ECPE_0001043401-mRNA-1"/>
    </source>
</evidence>